<protein>
    <submittedName>
        <fullName evidence="1">Nuclear transport factor 2 family protein</fullName>
    </submittedName>
</protein>
<comment type="caution">
    <text evidence="1">The sequence shown here is derived from an EMBL/GenBank/DDBJ whole genome shotgun (WGS) entry which is preliminary data.</text>
</comment>
<evidence type="ECO:0000313" key="2">
    <source>
        <dbReference type="EMBL" id="MDN3709008.1"/>
    </source>
</evidence>
<accession>A0ABT8CT56</accession>
<dbReference type="SUPFAM" id="SSF54427">
    <property type="entry name" value="NTF2-like"/>
    <property type="match status" value="1"/>
</dbReference>
<gene>
    <name evidence="1" type="ORF">QW060_09450</name>
    <name evidence="2" type="ORF">QW060_18230</name>
</gene>
<evidence type="ECO:0000313" key="1">
    <source>
        <dbReference type="EMBL" id="MDN3707354.1"/>
    </source>
</evidence>
<reference evidence="1" key="1">
    <citation type="journal article" date="2014" name="Int. J. Syst. Evol. Microbiol.">
        <title>Complete genome of a new Firmicutes species belonging to the dominant human colonic microbiota ('Ruminococcus bicirculans') reveals two chromosomes and a selective capacity to utilize plant glucans.</title>
        <authorList>
            <consortium name="NISC Comparative Sequencing Program"/>
            <person name="Wegmann U."/>
            <person name="Louis P."/>
            <person name="Goesmann A."/>
            <person name="Henrissat B."/>
            <person name="Duncan S.H."/>
            <person name="Flint H.J."/>
        </authorList>
    </citation>
    <scope>NUCLEOTIDE SEQUENCE</scope>
    <source>
        <strain evidence="1">CECT 7184</strain>
    </source>
</reference>
<dbReference type="EMBL" id="JAUFQU010000001">
    <property type="protein sequence ID" value="MDN3707354.1"/>
    <property type="molecule type" value="Genomic_DNA"/>
</dbReference>
<dbReference type="EMBL" id="JAUFQU010000010">
    <property type="protein sequence ID" value="MDN3709008.1"/>
    <property type="molecule type" value="Genomic_DNA"/>
</dbReference>
<reference evidence="3" key="2">
    <citation type="journal article" date="2019" name="Int. J. Syst. Evol. Microbiol.">
        <title>The Global Catalogue of Microorganisms (GCM) 10K type strain sequencing project: providing services to taxonomists for standard genome sequencing and annotation.</title>
        <authorList>
            <consortium name="The Broad Institute Genomics Platform"/>
            <consortium name="The Broad Institute Genome Sequencing Center for Infectious Disease"/>
            <person name="Wu L."/>
            <person name="Ma J."/>
        </authorList>
    </citation>
    <scope>NUCLEOTIDE SEQUENCE [LARGE SCALE GENOMIC DNA]</scope>
    <source>
        <strain evidence="3">CECT 7184</strain>
    </source>
</reference>
<dbReference type="Proteomes" id="UP001242368">
    <property type="component" value="Unassembled WGS sequence"/>
</dbReference>
<dbReference type="InterPro" id="IPR032710">
    <property type="entry name" value="NTF2-like_dom_sf"/>
</dbReference>
<dbReference type="RefSeq" id="WP_290363329.1">
    <property type="nucleotide sequence ID" value="NZ_JAUFQU010000001.1"/>
</dbReference>
<proteinExistence type="predicted"/>
<keyword evidence="3" id="KW-1185">Reference proteome</keyword>
<dbReference type="Gene3D" id="3.10.450.50">
    <property type="match status" value="1"/>
</dbReference>
<evidence type="ECO:0000313" key="3">
    <source>
        <dbReference type="Proteomes" id="UP001242368"/>
    </source>
</evidence>
<organism evidence="1 3">
    <name type="scientific">Paenimyroides ceti</name>
    <dbReference type="NCBI Taxonomy" id="395087"/>
    <lineage>
        <taxon>Bacteria</taxon>
        <taxon>Pseudomonadati</taxon>
        <taxon>Bacteroidota</taxon>
        <taxon>Flavobacteriia</taxon>
        <taxon>Flavobacteriales</taxon>
        <taxon>Flavobacteriaceae</taxon>
        <taxon>Paenimyroides</taxon>
    </lineage>
</organism>
<sequence>MSAKEIVENFYKSAGILSKSYCLEILHEDVILEWYSSKGLLTLDFNDILALSKDLKHSYFSLTTQIDQVLAEGDTVTIRYSFYVRTFENPEEELILAVFFTVWEVKDGKLYKGYQMSQLLN</sequence>
<reference evidence="1" key="3">
    <citation type="submission" date="2023-06" db="EMBL/GenBank/DDBJ databases">
        <authorList>
            <person name="Lucena T."/>
            <person name="Sun Q."/>
        </authorList>
    </citation>
    <scope>NUCLEOTIDE SEQUENCE</scope>
    <source>
        <strain evidence="1">CECT 7184</strain>
    </source>
</reference>
<name>A0ABT8CT56_9FLAO</name>